<evidence type="ECO:0000259" key="1">
    <source>
        <dbReference type="Pfam" id="PF01738"/>
    </source>
</evidence>
<gene>
    <name evidence="2" type="ORF">BTO11_12135</name>
</gene>
<feature type="domain" description="Dienelactone hydrolase" evidence="1">
    <location>
        <begin position="3"/>
        <end position="192"/>
    </location>
</feature>
<dbReference type="GO" id="GO:0016787">
    <property type="term" value="F:hydrolase activity"/>
    <property type="evidence" value="ECO:0007669"/>
    <property type="project" value="InterPro"/>
</dbReference>
<dbReference type="RefSeq" id="WP_181135895.1">
    <property type="nucleotide sequence ID" value="NZ_BMYG01000006.1"/>
</dbReference>
<dbReference type="InterPro" id="IPR029058">
    <property type="entry name" value="AB_hydrolase_fold"/>
</dbReference>
<proteinExistence type="predicted"/>
<protein>
    <recommendedName>
        <fullName evidence="1">Dienelactone hydrolase domain-containing protein</fullName>
    </recommendedName>
</protein>
<dbReference type="SUPFAM" id="SSF53474">
    <property type="entry name" value="alpha/beta-Hydrolases"/>
    <property type="match status" value="1"/>
</dbReference>
<accession>A0A2S7UX26</accession>
<dbReference type="InterPro" id="IPR002925">
    <property type="entry name" value="Dienelactn_hydro"/>
</dbReference>
<dbReference type="Pfam" id="PF01738">
    <property type="entry name" value="DLH"/>
    <property type="match status" value="1"/>
</dbReference>
<dbReference type="Proteomes" id="UP000239007">
    <property type="component" value="Unassembled WGS sequence"/>
</dbReference>
<dbReference type="Gene3D" id="3.40.50.1820">
    <property type="entry name" value="alpha/beta hydrolase"/>
    <property type="match status" value="1"/>
</dbReference>
<dbReference type="EMBL" id="MSCH01000003">
    <property type="protein sequence ID" value="PQJ54329.1"/>
    <property type="molecule type" value="Genomic_DNA"/>
</dbReference>
<evidence type="ECO:0000313" key="3">
    <source>
        <dbReference type="Proteomes" id="UP000239007"/>
    </source>
</evidence>
<reference evidence="2 3" key="1">
    <citation type="submission" date="2016-12" db="EMBL/GenBank/DDBJ databases">
        <title>Diversity of luminous bacteria.</title>
        <authorList>
            <person name="Yoshizawa S."/>
            <person name="Kogure K."/>
        </authorList>
    </citation>
    <scope>NUCLEOTIDE SEQUENCE [LARGE SCALE GENOMIC DNA]</scope>
    <source>
        <strain evidence="2 3">SA4-48</strain>
    </source>
</reference>
<organism evidence="2 3">
    <name type="scientific">Psychrosphaera saromensis</name>
    <dbReference type="NCBI Taxonomy" id="716813"/>
    <lineage>
        <taxon>Bacteria</taxon>
        <taxon>Pseudomonadati</taxon>
        <taxon>Pseudomonadota</taxon>
        <taxon>Gammaproteobacteria</taxon>
        <taxon>Alteromonadales</taxon>
        <taxon>Pseudoalteromonadaceae</taxon>
        <taxon>Psychrosphaera</taxon>
    </lineage>
</organism>
<dbReference type="AlphaFoldDB" id="A0A2S7UX26"/>
<name>A0A2S7UX26_9GAMM</name>
<sequence>MLVLITDIFGETNWCQSLIQSWRAKGHNAMCLSPYINPYIATYDSLTDATLFANEEQAYQQFQLSGGIDKYAEKVEQALQQVTETNEPIICVGFSAGASALWKVAAKSFDKVALTHCIGFYPGQIRHSLELTPLCPFTLVFPGSEDHFDVEAVIQHLVTKQNVGVVQVELKHGYANPQSDNFNEVASNELTELLVKELAQTKTLNLDIVNGQQDFITGLSQQSHGYNGRTRCL</sequence>
<evidence type="ECO:0000313" key="2">
    <source>
        <dbReference type="EMBL" id="PQJ54329.1"/>
    </source>
</evidence>
<comment type="caution">
    <text evidence="2">The sequence shown here is derived from an EMBL/GenBank/DDBJ whole genome shotgun (WGS) entry which is preliminary data.</text>
</comment>
<keyword evidence="3" id="KW-1185">Reference proteome</keyword>